<name>X0Z3P3_9ZZZZ</name>
<protein>
    <recommendedName>
        <fullName evidence="1">Semialdehyde dehydrogenase NAD-binding domain-containing protein</fullName>
    </recommendedName>
</protein>
<dbReference type="Pfam" id="PF01118">
    <property type="entry name" value="Semialdhyde_dh"/>
    <property type="match status" value="1"/>
</dbReference>
<feature type="domain" description="Semialdehyde dehydrogenase NAD-binding" evidence="1">
    <location>
        <begin position="2"/>
        <end position="84"/>
    </location>
</feature>
<gene>
    <name evidence="2" type="ORF">S01H4_11425</name>
</gene>
<dbReference type="PANTHER" id="PTHR46278">
    <property type="entry name" value="DEHYDROGENASE, PUTATIVE-RELATED"/>
    <property type="match status" value="1"/>
</dbReference>
<dbReference type="InterPro" id="IPR000534">
    <property type="entry name" value="Semialdehyde_DH_NAD-bd"/>
</dbReference>
<evidence type="ECO:0000313" key="2">
    <source>
        <dbReference type="EMBL" id="GAG55043.1"/>
    </source>
</evidence>
<accession>X0Z3P3</accession>
<reference evidence="2" key="1">
    <citation type="journal article" date="2014" name="Front. Microbiol.">
        <title>High frequency of phylogenetically diverse reductive dehalogenase-homologous genes in deep subseafloor sedimentary metagenomes.</title>
        <authorList>
            <person name="Kawai M."/>
            <person name="Futagami T."/>
            <person name="Toyoda A."/>
            <person name="Takaki Y."/>
            <person name="Nishi S."/>
            <person name="Hori S."/>
            <person name="Arai W."/>
            <person name="Tsubouchi T."/>
            <person name="Morono Y."/>
            <person name="Uchiyama I."/>
            <person name="Ito T."/>
            <person name="Fujiyama A."/>
            <person name="Inagaki F."/>
            <person name="Takami H."/>
        </authorList>
    </citation>
    <scope>NUCLEOTIDE SEQUENCE</scope>
    <source>
        <strain evidence="2">Expedition CK06-06</strain>
    </source>
</reference>
<proteinExistence type="predicted"/>
<dbReference type="EMBL" id="BART01004611">
    <property type="protein sequence ID" value="GAG55043.1"/>
    <property type="molecule type" value="Genomic_DNA"/>
</dbReference>
<sequence length="88" mass="9721">MNVAVVGITGLVGNIMVDILEKRNFPVSELIPVASEKSIGKKIKFKGQKIDVRTIQEAIQLAPDLALFSAGKEFLWNMHRCSQKKGQP</sequence>
<dbReference type="AlphaFoldDB" id="X0Z3P3"/>
<dbReference type="PANTHER" id="PTHR46278:SF2">
    <property type="entry name" value="ASPARTATE-SEMIALDEHYDE DEHYDROGENASE"/>
    <property type="match status" value="1"/>
</dbReference>
<evidence type="ECO:0000259" key="1">
    <source>
        <dbReference type="SMART" id="SM00859"/>
    </source>
</evidence>
<dbReference type="SUPFAM" id="SSF51735">
    <property type="entry name" value="NAD(P)-binding Rossmann-fold domains"/>
    <property type="match status" value="1"/>
</dbReference>
<dbReference type="InterPro" id="IPR036291">
    <property type="entry name" value="NAD(P)-bd_dom_sf"/>
</dbReference>
<dbReference type="GO" id="GO:0051287">
    <property type="term" value="F:NAD binding"/>
    <property type="evidence" value="ECO:0007669"/>
    <property type="project" value="InterPro"/>
</dbReference>
<dbReference type="GO" id="GO:0016620">
    <property type="term" value="F:oxidoreductase activity, acting on the aldehyde or oxo group of donors, NAD or NADP as acceptor"/>
    <property type="evidence" value="ECO:0007669"/>
    <property type="project" value="InterPro"/>
</dbReference>
<dbReference type="Gene3D" id="3.40.50.720">
    <property type="entry name" value="NAD(P)-binding Rossmann-like Domain"/>
    <property type="match status" value="1"/>
</dbReference>
<comment type="caution">
    <text evidence="2">The sequence shown here is derived from an EMBL/GenBank/DDBJ whole genome shotgun (WGS) entry which is preliminary data.</text>
</comment>
<organism evidence="2">
    <name type="scientific">marine sediment metagenome</name>
    <dbReference type="NCBI Taxonomy" id="412755"/>
    <lineage>
        <taxon>unclassified sequences</taxon>
        <taxon>metagenomes</taxon>
        <taxon>ecological metagenomes</taxon>
    </lineage>
</organism>
<dbReference type="SMART" id="SM00859">
    <property type="entry name" value="Semialdhyde_dh"/>
    <property type="match status" value="1"/>
</dbReference>